<evidence type="ECO:0000256" key="1">
    <source>
        <dbReference type="SAM" id="MobiDB-lite"/>
    </source>
</evidence>
<keyword evidence="3" id="KW-1185">Reference proteome</keyword>
<dbReference type="AlphaFoldDB" id="A0A0B7MMS6"/>
<dbReference type="Proteomes" id="UP000046155">
    <property type="component" value="Unassembled WGS sequence"/>
</dbReference>
<name>A0A0B7MMS6_9FIRM</name>
<evidence type="ECO:0000313" key="2">
    <source>
        <dbReference type="EMBL" id="CEO89017.1"/>
    </source>
</evidence>
<protein>
    <submittedName>
        <fullName evidence="2">Uncharacterized protein</fullName>
    </submittedName>
</protein>
<evidence type="ECO:0000313" key="3">
    <source>
        <dbReference type="Proteomes" id="UP000046155"/>
    </source>
</evidence>
<feature type="region of interest" description="Disordered" evidence="1">
    <location>
        <begin position="15"/>
        <end position="63"/>
    </location>
</feature>
<proteinExistence type="predicted"/>
<organism evidence="2 3">
    <name type="scientific">Syntrophaceticus schinkii</name>
    <dbReference type="NCBI Taxonomy" id="499207"/>
    <lineage>
        <taxon>Bacteria</taxon>
        <taxon>Bacillati</taxon>
        <taxon>Bacillota</taxon>
        <taxon>Clostridia</taxon>
        <taxon>Thermoanaerobacterales</taxon>
        <taxon>Thermoanaerobacterales Family III. Incertae Sedis</taxon>
        <taxon>Syntrophaceticus</taxon>
    </lineage>
</organism>
<sequence>MQKLKHLNRTVKGQDNNICMLKNQRSTTQPKPSCTPSSNSLQLPNGKRPGRKDSNQFHPGQHANNIQSVMDGTVAGYVSSCATGTLARGQYRAEYLPGLGIVHADIPLKCCIYFGNW</sequence>
<reference evidence="3" key="1">
    <citation type="submission" date="2015-01" db="EMBL/GenBank/DDBJ databases">
        <authorList>
            <person name="Manzoor Shahid"/>
            <person name="Zubair Saima"/>
        </authorList>
    </citation>
    <scope>NUCLEOTIDE SEQUENCE [LARGE SCALE GENOMIC DNA]</scope>
    <source>
        <strain evidence="3">Sp3</strain>
    </source>
</reference>
<dbReference type="EMBL" id="CDRZ01000230">
    <property type="protein sequence ID" value="CEO89017.1"/>
    <property type="molecule type" value="Genomic_DNA"/>
</dbReference>
<feature type="compositionally biased region" description="Polar residues" evidence="1">
    <location>
        <begin position="15"/>
        <end position="43"/>
    </location>
</feature>
<accession>A0A0B7MMS6</accession>
<gene>
    <name evidence="2" type="ORF">SSCH_340015</name>
</gene>